<sequence length="308" mass="36571">MSAPKQDQLDSFMILLSNSVIQNKRQEQRAQSTNLNSTKQKQLKQEDLTINELEKPKVIQSPYRMKVNYCDFIDKQYNTQRIAKQIVQKQDITQIQQQQREKKQQSQQQSLTAKSQYAQTTTYYQPKLKREIQLDENEKFLLQLERVKQQKALKQQKQHEQQLFNTVFDINLQKEHHLVRPLVVSKMNETRTKFEEEINTQQKMRILQSKSQLQLDSDLNAFNQSEMNLRSFTRLPFKEVLAQKSFLDKSKMIQMNVTNRKLLNDDIEENVCALTMFKDKEQRRGLVVEDKLRASHIIQRGIKGYGCE</sequence>
<reference evidence="3 4" key="2">
    <citation type="submission" date="2024-07" db="EMBL/GenBank/DDBJ databases">
        <authorList>
            <person name="Akdeniz Z."/>
        </authorList>
    </citation>
    <scope>NUCLEOTIDE SEQUENCE [LARGE SCALE GENOMIC DNA]</scope>
</reference>
<accession>A0AA86P0G7</accession>
<evidence type="ECO:0000313" key="2">
    <source>
        <dbReference type="EMBL" id="CAI9928251.1"/>
    </source>
</evidence>
<feature type="compositionally biased region" description="Polar residues" evidence="1">
    <location>
        <begin position="25"/>
        <end position="40"/>
    </location>
</feature>
<protein>
    <submittedName>
        <fullName evidence="3">Hypothetical_protein</fullName>
    </submittedName>
</protein>
<dbReference type="Proteomes" id="UP001642409">
    <property type="component" value="Unassembled WGS sequence"/>
</dbReference>
<dbReference type="EMBL" id="CAXDID020000551">
    <property type="protein sequence ID" value="CAL6102042.1"/>
    <property type="molecule type" value="Genomic_DNA"/>
</dbReference>
<name>A0AA86P0G7_9EUKA</name>
<feature type="region of interest" description="Disordered" evidence="1">
    <location>
        <begin position="25"/>
        <end position="44"/>
    </location>
</feature>
<evidence type="ECO:0000256" key="1">
    <source>
        <dbReference type="SAM" id="MobiDB-lite"/>
    </source>
</evidence>
<keyword evidence="4" id="KW-1185">Reference proteome</keyword>
<proteinExistence type="predicted"/>
<dbReference type="AlphaFoldDB" id="A0AA86P0G7"/>
<comment type="caution">
    <text evidence="2">The sequence shown here is derived from an EMBL/GenBank/DDBJ whole genome shotgun (WGS) entry which is preliminary data.</text>
</comment>
<dbReference type="EMBL" id="CATOUU010000389">
    <property type="protein sequence ID" value="CAI9928251.1"/>
    <property type="molecule type" value="Genomic_DNA"/>
</dbReference>
<reference evidence="2" key="1">
    <citation type="submission" date="2023-06" db="EMBL/GenBank/DDBJ databases">
        <authorList>
            <person name="Kurt Z."/>
        </authorList>
    </citation>
    <scope>NUCLEOTIDE SEQUENCE</scope>
</reference>
<organism evidence="2">
    <name type="scientific">Hexamita inflata</name>
    <dbReference type="NCBI Taxonomy" id="28002"/>
    <lineage>
        <taxon>Eukaryota</taxon>
        <taxon>Metamonada</taxon>
        <taxon>Diplomonadida</taxon>
        <taxon>Hexamitidae</taxon>
        <taxon>Hexamitinae</taxon>
        <taxon>Hexamita</taxon>
    </lineage>
</organism>
<evidence type="ECO:0000313" key="3">
    <source>
        <dbReference type="EMBL" id="CAL6102042.1"/>
    </source>
</evidence>
<evidence type="ECO:0000313" key="4">
    <source>
        <dbReference type="Proteomes" id="UP001642409"/>
    </source>
</evidence>
<gene>
    <name evidence="2" type="ORF">HINF_LOCUS15896</name>
    <name evidence="3" type="ORF">HINF_LOCUS71478</name>
</gene>